<dbReference type="InterPro" id="IPR008886">
    <property type="entry name" value="UPF0227/Esterase_YqiA"/>
</dbReference>
<name>A0A1C4GRE9_9GAMM</name>
<evidence type="ECO:0000313" key="1">
    <source>
        <dbReference type="EMBL" id="SCC70759.1"/>
    </source>
</evidence>
<dbReference type="AlphaFoldDB" id="A0A1C4GRE9"/>
<proteinExistence type="predicted"/>
<dbReference type="Gene3D" id="3.40.50.1820">
    <property type="entry name" value="alpha/beta hydrolase"/>
    <property type="match status" value="1"/>
</dbReference>
<reference evidence="1 2" key="1">
    <citation type="submission" date="2016-08" db="EMBL/GenBank/DDBJ databases">
        <authorList>
            <person name="Seilhamer J.J."/>
        </authorList>
    </citation>
    <scope>NUCLEOTIDE SEQUENCE [LARGE SCALE GENOMIC DNA]</scope>
    <source>
        <strain evidence="1 2">ANC 4874</strain>
    </source>
</reference>
<gene>
    <name evidence="1" type="ORF">GA0116959_10193</name>
</gene>
<accession>A0A1C4GRE9</accession>
<dbReference type="InterPro" id="IPR029058">
    <property type="entry name" value="AB_hydrolase_fold"/>
</dbReference>
<dbReference type="Pfam" id="PF05728">
    <property type="entry name" value="UPF0227"/>
    <property type="match status" value="1"/>
</dbReference>
<protein>
    <submittedName>
        <fullName evidence="1">Predicted esterase YcpF, UPF0227 family</fullName>
    </submittedName>
</protein>
<sequence>MNACTSKILFLHGLDSNRESTKFHAIDANQKFCIEIDYRNLNFQTVANFYRDIIAKIQPEILVGHSLGAYWALKMSVLHKIPAIIANPSLSPNFREDYPPIDEDDLEHEVAQIAYLELGDEILDMYAVRGKLEPYMLVQAYEGGHHRLASPENLNSLIQHMQIHFLNK</sequence>
<dbReference type="SUPFAM" id="SSF53474">
    <property type="entry name" value="alpha/beta-Hydrolases"/>
    <property type="match status" value="1"/>
</dbReference>
<dbReference type="Proteomes" id="UP000243661">
    <property type="component" value="Unassembled WGS sequence"/>
</dbReference>
<dbReference type="RefSeq" id="WP_092717150.1">
    <property type="nucleotide sequence ID" value="NZ_FMBK01000001.1"/>
</dbReference>
<dbReference type="EMBL" id="FMBK01000001">
    <property type="protein sequence ID" value="SCC70759.1"/>
    <property type="molecule type" value="Genomic_DNA"/>
</dbReference>
<evidence type="ECO:0000313" key="2">
    <source>
        <dbReference type="Proteomes" id="UP000243661"/>
    </source>
</evidence>
<organism evidence="1 2">
    <name type="scientific">Acinetobacter albensis</name>
    <dbReference type="NCBI Taxonomy" id="1673609"/>
    <lineage>
        <taxon>Bacteria</taxon>
        <taxon>Pseudomonadati</taxon>
        <taxon>Pseudomonadota</taxon>
        <taxon>Gammaproteobacteria</taxon>
        <taxon>Moraxellales</taxon>
        <taxon>Moraxellaceae</taxon>
        <taxon>Acinetobacter</taxon>
    </lineage>
</organism>
<dbReference type="OrthoDB" id="6708400at2"/>